<name>A0A149U4R7_9PROT</name>
<evidence type="ECO:0000313" key="2">
    <source>
        <dbReference type="Proteomes" id="UP000075360"/>
    </source>
</evidence>
<dbReference type="RefSeq" id="WP_061471072.1">
    <property type="nucleotide sequence ID" value="NZ_LHZU01000117.1"/>
</dbReference>
<reference evidence="1 2" key="1">
    <citation type="submission" date="2015-06" db="EMBL/GenBank/DDBJ databases">
        <title>Improved classification and identification of acetic acid bacteria using matrix-assisted laser desorption/ionization time-of-flight mass spectrometry; Gluconobacter nephelii and Gluconobacter uchimurae are later heterotypic synonyms of Gluconobacter japonicus and Gluconobacter oxydans, respectively.</title>
        <authorList>
            <person name="Li L."/>
            <person name="Cleenwerck I."/>
            <person name="De Vuyst L."/>
            <person name="Vandamme P."/>
        </authorList>
    </citation>
    <scope>NUCLEOTIDE SEQUENCE [LARGE SCALE GENOMIC DNA]</scope>
    <source>
        <strain evidence="1 2">LMG 23690</strain>
    </source>
</reference>
<proteinExistence type="predicted"/>
<gene>
    <name evidence="1" type="ORF">AD948_05725</name>
</gene>
<evidence type="ECO:0008006" key="3">
    <source>
        <dbReference type="Google" id="ProtNLM"/>
    </source>
</evidence>
<organism evidence="1 2">
    <name type="scientific">Acetobacter senegalensis</name>
    <dbReference type="NCBI Taxonomy" id="446692"/>
    <lineage>
        <taxon>Bacteria</taxon>
        <taxon>Pseudomonadati</taxon>
        <taxon>Pseudomonadota</taxon>
        <taxon>Alphaproteobacteria</taxon>
        <taxon>Acetobacterales</taxon>
        <taxon>Acetobacteraceae</taxon>
        <taxon>Acetobacter</taxon>
    </lineage>
</organism>
<comment type="caution">
    <text evidence="1">The sequence shown here is derived from an EMBL/GenBank/DDBJ whole genome shotgun (WGS) entry which is preliminary data.</text>
</comment>
<dbReference type="AlphaFoldDB" id="A0A149U4R7"/>
<sequence length="129" mass="13996">MTDPRIEAAIYAAWTNTVQFKSGETFAQYNEREPYAAGEFRVAITAALAAADAAAWRPIESAPKDGTEIIAYGTQKADALSPIEPYLGVVWWEYELWQDGSIACRPVLTHWQPLPAPPASIDALGGVDG</sequence>
<accession>A0A149U4R7</accession>
<dbReference type="PATRIC" id="fig|446692.4.peg.3152"/>
<protein>
    <recommendedName>
        <fullName evidence="3">DUF551 domain-containing protein</fullName>
    </recommendedName>
</protein>
<dbReference type="Proteomes" id="UP000075360">
    <property type="component" value="Unassembled WGS sequence"/>
</dbReference>
<dbReference type="OrthoDB" id="7226461at2"/>
<dbReference type="EMBL" id="LHZU01000117">
    <property type="protein sequence ID" value="KXV60249.1"/>
    <property type="molecule type" value="Genomic_DNA"/>
</dbReference>
<evidence type="ECO:0000313" key="1">
    <source>
        <dbReference type="EMBL" id="KXV60249.1"/>
    </source>
</evidence>